<evidence type="ECO:0000259" key="1">
    <source>
        <dbReference type="Pfam" id="PF12867"/>
    </source>
</evidence>
<dbReference type="AlphaFoldDB" id="A0A2Z3JHK9"/>
<evidence type="ECO:0000313" key="3">
    <source>
        <dbReference type="Proteomes" id="UP000245368"/>
    </source>
</evidence>
<dbReference type="Gene3D" id="1.20.120.450">
    <property type="entry name" value="dinb family like domain"/>
    <property type="match status" value="1"/>
</dbReference>
<dbReference type="Pfam" id="PF12867">
    <property type="entry name" value="DinB_2"/>
    <property type="match status" value="1"/>
</dbReference>
<accession>A0A2Z3JHK9</accession>
<dbReference type="InterPro" id="IPR034660">
    <property type="entry name" value="DinB/YfiT-like"/>
</dbReference>
<evidence type="ECO:0000313" key="2">
    <source>
        <dbReference type="EMBL" id="AWN24573.1"/>
    </source>
</evidence>
<dbReference type="InterPro" id="IPR024775">
    <property type="entry name" value="DinB-like"/>
</dbReference>
<dbReference type="SUPFAM" id="SSF109854">
    <property type="entry name" value="DinB/YfiT-like putative metalloenzymes"/>
    <property type="match status" value="1"/>
</dbReference>
<name>A0A2Z3JHK9_9DEIO</name>
<protein>
    <submittedName>
        <fullName evidence="2">DinB family protein</fullName>
    </submittedName>
</protein>
<dbReference type="KEGG" id="dez:DKM44_08580"/>
<dbReference type="OrthoDB" id="9798830at2"/>
<proteinExistence type="predicted"/>
<dbReference type="EMBL" id="CP029494">
    <property type="protein sequence ID" value="AWN24573.1"/>
    <property type="molecule type" value="Genomic_DNA"/>
</dbReference>
<organism evidence="2 3">
    <name type="scientific">Deinococcus irradiatisoli</name>
    <dbReference type="NCBI Taxonomy" id="2202254"/>
    <lineage>
        <taxon>Bacteria</taxon>
        <taxon>Thermotogati</taxon>
        <taxon>Deinococcota</taxon>
        <taxon>Deinococci</taxon>
        <taxon>Deinococcales</taxon>
        <taxon>Deinococcaceae</taxon>
        <taxon>Deinococcus</taxon>
    </lineage>
</organism>
<gene>
    <name evidence="2" type="ORF">DKM44_08580</name>
</gene>
<feature type="domain" description="DinB-like" evidence="1">
    <location>
        <begin position="22"/>
        <end position="133"/>
    </location>
</feature>
<dbReference type="Proteomes" id="UP000245368">
    <property type="component" value="Chromosome"/>
</dbReference>
<sequence length="154" mass="16916">MNGLADTLAEQFHGGPTNVSWQRALGGLSAEDASKVPAALPHSVAEVVAHVQFWQVYLLRVFRGERPSWPGSAAEGWPDPGEWEILRTEFLRDQEALSAYARTPTFLEQLDHKGRPRSLPLLSFAGHGLYHLGQVVSIRQALGLWPPPGGGDTW</sequence>
<keyword evidence="3" id="KW-1185">Reference proteome</keyword>
<reference evidence="2 3" key="1">
    <citation type="submission" date="2018-05" db="EMBL/GenBank/DDBJ databases">
        <title>Complete Genome Sequence of Deinococcus sp. strain 17bor-2.</title>
        <authorList>
            <person name="Srinivasan S."/>
        </authorList>
    </citation>
    <scope>NUCLEOTIDE SEQUENCE [LARGE SCALE GENOMIC DNA]</scope>
    <source>
        <strain evidence="2 3">17bor-2</strain>
    </source>
</reference>